<reference evidence="1" key="1">
    <citation type="submission" date="2006-10" db="EMBL/GenBank/DDBJ databases">
        <authorList>
            <person name="Amadeo P."/>
            <person name="Zhao Q."/>
            <person name="Wortman J."/>
            <person name="Fraser-Liggett C."/>
            <person name="Carlton J."/>
        </authorList>
    </citation>
    <scope>NUCLEOTIDE SEQUENCE</scope>
    <source>
        <strain evidence="1">G3</strain>
    </source>
</reference>
<dbReference type="VEuPathDB" id="TrichDB:TVAGG3_0598740"/>
<dbReference type="Proteomes" id="UP000001542">
    <property type="component" value="Unassembled WGS sequence"/>
</dbReference>
<dbReference type="EMBL" id="DS122919">
    <property type="protein sequence ID" value="EAX77529.1"/>
    <property type="molecule type" value="Genomic_DNA"/>
</dbReference>
<name>A2GZ87_TRIV3</name>
<dbReference type="AlphaFoldDB" id="A2GZ87"/>
<proteinExistence type="predicted"/>
<organism evidence="1 2">
    <name type="scientific">Trichomonas vaginalis (strain ATCC PRA-98 / G3)</name>
    <dbReference type="NCBI Taxonomy" id="412133"/>
    <lineage>
        <taxon>Eukaryota</taxon>
        <taxon>Metamonada</taxon>
        <taxon>Parabasalia</taxon>
        <taxon>Trichomonadida</taxon>
        <taxon>Trichomonadidae</taxon>
        <taxon>Trichomonas</taxon>
    </lineage>
</organism>
<dbReference type="RefSeq" id="XP_001290459.1">
    <property type="nucleotide sequence ID" value="XM_001290458.1"/>
</dbReference>
<sequence>MSMRPTRCIDAKPGPEMQKFFLTLMSDYREYGHEEVIQIFDQCVPKPENPDELFMKIYLLQWRDERTDMKLRPIPIFLGFCNYLEQAYQIKGSDTIFLQK</sequence>
<dbReference type="VEuPathDB" id="TrichDB:TVAG_060710"/>
<dbReference type="InParanoid" id="A2GZ87"/>
<evidence type="ECO:0000313" key="2">
    <source>
        <dbReference type="Proteomes" id="UP000001542"/>
    </source>
</evidence>
<dbReference type="KEGG" id="tva:4734945"/>
<keyword evidence="2" id="KW-1185">Reference proteome</keyword>
<evidence type="ECO:0000313" key="1">
    <source>
        <dbReference type="EMBL" id="EAX77529.1"/>
    </source>
</evidence>
<protein>
    <submittedName>
        <fullName evidence="1">Uncharacterized protein</fullName>
    </submittedName>
</protein>
<accession>A2GZ87</accession>
<reference evidence="1" key="2">
    <citation type="journal article" date="2007" name="Science">
        <title>Draft genome sequence of the sexually transmitted pathogen Trichomonas vaginalis.</title>
        <authorList>
            <person name="Carlton J.M."/>
            <person name="Hirt R.P."/>
            <person name="Silva J.C."/>
            <person name="Delcher A.L."/>
            <person name="Schatz M."/>
            <person name="Zhao Q."/>
            <person name="Wortman J.R."/>
            <person name="Bidwell S.L."/>
            <person name="Alsmark U.C.M."/>
            <person name="Besteiro S."/>
            <person name="Sicheritz-Ponten T."/>
            <person name="Noel C.J."/>
            <person name="Dacks J.B."/>
            <person name="Foster P.G."/>
            <person name="Simillion C."/>
            <person name="Van de Peer Y."/>
            <person name="Miranda-Saavedra D."/>
            <person name="Barton G.J."/>
            <person name="Westrop G.D."/>
            <person name="Mueller S."/>
            <person name="Dessi D."/>
            <person name="Fiori P.L."/>
            <person name="Ren Q."/>
            <person name="Paulsen I."/>
            <person name="Zhang H."/>
            <person name="Bastida-Corcuera F.D."/>
            <person name="Simoes-Barbosa A."/>
            <person name="Brown M.T."/>
            <person name="Hayes R.D."/>
            <person name="Mukherjee M."/>
            <person name="Okumura C.Y."/>
            <person name="Schneider R."/>
            <person name="Smith A.J."/>
            <person name="Vanacova S."/>
            <person name="Villalvazo M."/>
            <person name="Haas B.J."/>
            <person name="Pertea M."/>
            <person name="Feldblyum T.V."/>
            <person name="Utterback T.R."/>
            <person name="Shu C.L."/>
            <person name="Osoegawa K."/>
            <person name="de Jong P.J."/>
            <person name="Hrdy I."/>
            <person name="Horvathova L."/>
            <person name="Zubacova Z."/>
            <person name="Dolezal P."/>
            <person name="Malik S.B."/>
            <person name="Logsdon J.M. Jr."/>
            <person name="Henze K."/>
            <person name="Gupta A."/>
            <person name="Wang C.C."/>
            <person name="Dunne R.L."/>
            <person name="Upcroft J.A."/>
            <person name="Upcroft P."/>
            <person name="White O."/>
            <person name="Salzberg S.L."/>
            <person name="Tang P."/>
            <person name="Chiu C.-H."/>
            <person name="Lee Y.-S."/>
            <person name="Embley T.M."/>
            <person name="Coombs G.H."/>
            <person name="Mottram J.C."/>
            <person name="Tachezy J."/>
            <person name="Fraser-Liggett C.M."/>
            <person name="Johnson P.J."/>
        </authorList>
    </citation>
    <scope>NUCLEOTIDE SEQUENCE [LARGE SCALE GENOMIC DNA]</scope>
    <source>
        <strain evidence="1">G3</strain>
    </source>
</reference>
<gene>
    <name evidence="1" type="ORF">TVAG_060710</name>
</gene>